<protein>
    <submittedName>
        <fullName evidence="1">Uncharacterized protein</fullName>
    </submittedName>
</protein>
<reference evidence="1" key="1">
    <citation type="submission" date="2014-09" db="EMBL/GenBank/DDBJ databases">
        <title>Genome sequence of the luminous mushroom Mycena chlorophos for searching fungal bioluminescence genes.</title>
        <authorList>
            <person name="Tanaka Y."/>
            <person name="Kasuga D."/>
            <person name="Oba Y."/>
            <person name="Hase S."/>
            <person name="Sato K."/>
            <person name="Oba Y."/>
            <person name="Sakakibara Y."/>
        </authorList>
    </citation>
    <scope>NUCLEOTIDE SEQUENCE</scope>
</reference>
<evidence type="ECO:0000313" key="2">
    <source>
        <dbReference type="Proteomes" id="UP000815677"/>
    </source>
</evidence>
<dbReference type="Proteomes" id="UP000815677">
    <property type="component" value="Unassembled WGS sequence"/>
</dbReference>
<proteinExistence type="predicted"/>
<accession>A0ABQ0M2Z8</accession>
<gene>
    <name evidence="1" type="ORF">MCHLO_13780</name>
</gene>
<evidence type="ECO:0000313" key="1">
    <source>
        <dbReference type="EMBL" id="GAT57217.1"/>
    </source>
</evidence>
<organism evidence="1 2">
    <name type="scientific">Mycena chlorophos</name>
    <name type="common">Agaric fungus</name>
    <name type="synonym">Agaricus chlorophos</name>
    <dbReference type="NCBI Taxonomy" id="658473"/>
    <lineage>
        <taxon>Eukaryota</taxon>
        <taxon>Fungi</taxon>
        <taxon>Dikarya</taxon>
        <taxon>Basidiomycota</taxon>
        <taxon>Agaricomycotina</taxon>
        <taxon>Agaricomycetes</taxon>
        <taxon>Agaricomycetidae</taxon>
        <taxon>Agaricales</taxon>
        <taxon>Marasmiineae</taxon>
        <taxon>Mycenaceae</taxon>
        <taxon>Mycena</taxon>
    </lineage>
</organism>
<dbReference type="EMBL" id="DF849426">
    <property type="protein sequence ID" value="GAT57217.1"/>
    <property type="molecule type" value="Genomic_DNA"/>
</dbReference>
<name>A0ABQ0M2Z8_MYCCL</name>
<keyword evidence="2" id="KW-1185">Reference proteome</keyword>
<sequence length="86" mass="9443">MANSAFPQAKALGNTLRNLLHPPPRLVVELVDHRRAGLDAEHPVQEFCPTVPYNKDCQRSSAPAGVGEVRFHSHLASDPCTFERAV</sequence>